<protein>
    <submittedName>
        <fullName evidence="1">Uncharacterized protein</fullName>
    </submittedName>
</protein>
<proteinExistence type="predicted"/>
<reference evidence="1 2" key="1">
    <citation type="submission" date="2018-07" db="EMBL/GenBank/DDBJ databases">
        <authorList>
            <person name="Celious N.A."/>
            <person name="Jones R.M."/>
            <person name="Banks M.D."/>
            <person name="Grant A."/>
            <person name="McCray S.R."/>
            <person name="Melton Z.A."/>
            <person name="Mitchell A.N."/>
            <person name="Smalls C.A."/>
            <person name="Postiglione A.E."/>
            <person name="Patwardhan S."/>
            <person name="Newman R.H."/>
            <person name="Coomans R.J."/>
            <person name="Warner M.H."/>
            <person name="Garlena R.A."/>
            <person name="Russell D.A."/>
            <person name="Pope W.H."/>
            <person name="Jacobs-Sera D."/>
            <person name="Hatfull G.F."/>
        </authorList>
    </citation>
    <scope>NUCLEOTIDE SEQUENCE [LARGE SCALE GENOMIC DNA]</scope>
</reference>
<dbReference type="GeneID" id="63027095"/>
<evidence type="ECO:0000313" key="2">
    <source>
        <dbReference type="Proteomes" id="UP000262272"/>
    </source>
</evidence>
<name>A0A385DMU5_9CAUD</name>
<accession>A0A385DMU5</accession>
<dbReference type="Proteomes" id="UP000262272">
    <property type="component" value="Segment"/>
</dbReference>
<organism evidence="1 2">
    <name type="scientific">Gordonia phage Ali17</name>
    <dbReference type="NCBI Taxonomy" id="2301561"/>
    <lineage>
        <taxon>Viruses</taxon>
        <taxon>Duplodnaviria</taxon>
        <taxon>Heunggongvirae</taxon>
        <taxon>Uroviricota</taxon>
        <taxon>Caudoviricetes</taxon>
        <taxon>Stackebrandtviridae</taxon>
        <taxon>Schenleyvirinae</taxon>
        <taxon>Leonardvirus</taxon>
        <taxon>Leonardvirus ali17</taxon>
    </lineage>
</organism>
<sequence length="90" mass="9683">MMRTHTTAMAACPGGINMTSDDPFLRDDNGHAITQVHNEVVIAYAAALQLIKMLHQPSVEDIVPWCDTCNSPAPCATLDAVTMALTTEAR</sequence>
<keyword evidence="2" id="KW-1185">Reference proteome</keyword>
<evidence type="ECO:0000313" key="1">
    <source>
        <dbReference type="EMBL" id="AXQ60683.1"/>
    </source>
</evidence>
<dbReference type="RefSeq" id="YP_010002544.1">
    <property type="nucleotide sequence ID" value="NC_053245.1"/>
</dbReference>
<dbReference type="KEGG" id="vg:63027095"/>
<dbReference type="EMBL" id="MH669000">
    <property type="protein sequence ID" value="AXQ60683.1"/>
    <property type="molecule type" value="Genomic_DNA"/>
</dbReference>
<gene>
    <name evidence="1" type="primary">67</name>
    <name evidence="1" type="ORF">SEA_ALI17_67</name>
</gene>